<dbReference type="Proteomes" id="UP000006310">
    <property type="component" value="Chromosome 1"/>
</dbReference>
<dbReference type="GO" id="GO:0046854">
    <property type="term" value="P:phosphatidylinositol phosphate biosynthetic process"/>
    <property type="evidence" value="ECO:0007669"/>
    <property type="project" value="TreeGrafter"/>
</dbReference>
<dbReference type="KEGG" id="kng:KNAG_0A02560"/>
<dbReference type="GeneID" id="34523580"/>
<keyword evidence="5" id="KW-1185">Reference proteome</keyword>
<dbReference type="InterPro" id="IPR002498">
    <property type="entry name" value="PInositol-4-P-4/5-kinase_core"/>
</dbReference>
<dbReference type="STRING" id="1071383.J7QZM5"/>
<protein>
    <recommendedName>
        <fullName evidence="3">PIPK domain-containing protein</fullName>
    </recommendedName>
</protein>
<dbReference type="GO" id="GO:0005886">
    <property type="term" value="C:plasma membrane"/>
    <property type="evidence" value="ECO:0007669"/>
    <property type="project" value="TreeGrafter"/>
</dbReference>
<evidence type="ECO:0000313" key="4">
    <source>
        <dbReference type="EMBL" id="CCK67945.1"/>
    </source>
</evidence>
<feature type="region of interest" description="Disordered" evidence="2">
    <location>
        <begin position="163"/>
        <end position="184"/>
    </location>
</feature>
<dbReference type="RefSeq" id="XP_022462191.1">
    <property type="nucleotide sequence ID" value="XM_022606830.1"/>
</dbReference>
<keyword evidence="1" id="KW-0067">ATP-binding</keyword>
<dbReference type="PROSITE" id="PS51455">
    <property type="entry name" value="PIPK"/>
    <property type="match status" value="1"/>
</dbReference>
<accession>J7QZM5</accession>
<dbReference type="eggNOG" id="KOG0229">
    <property type="taxonomic scope" value="Eukaryota"/>
</dbReference>
<proteinExistence type="predicted"/>
<gene>
    <name evidence="4" type="primary">KNAG0A02560</name>
    <name evidence="4" type="ordered locus">KNAG_0A02560</name>
</gene>
<dbReference type="PANTHER" id="PTHR23086:SF8">
    <property type="entry name" value="PHOSPHATIDYLINOSITOL 5-PHOSPHATE 4-KINASE, ISOFORM A"/>
    <property type="match status" value="1"/>
</dbReference>
<reference evidence="5" key="2">
    <citation type="submission" date="2012-08" db="EMBL/GenBank/DDBJ databases">
        <title>Genome sequence of Kazachstania naganishii.</title>
        <authorList>
            <person name="Gordon J.L."/>
            <person name="Armisen D."/>
            <person name="Proux-Wera E."/>
            <person name="OhEigeartaigh S.S."/>
            <person name="Byrne K.P."/>
            <person name="Wolfe K.H."/>
        </authorList>
    </citation>
    <scope>NUCLEOTIDE SEQUENCE [LARGE SCALE GENOMIC DNA]</scope>
    <source>
        <strain evidence="5">ATCC MYA-139 / BCRC 22969 / CBS 8797 / CCRC 22969 / KCTC 17520 / NBRC 10181 / NCYC 3082</strain>
    </source>
</reference>
<feature type="domain" description="PIPK" evidence="3">
    <location>
        <begin position="184"/>
        <end position="529"/>
    </location>
</feature>
<dbReference type="GO" id="GO:0016308">
    <property type="term" value="F:1-phosphatidylinositol-4-phosphate 5-kinase activity"/>
    <property type="evidence" value="ECO:0007669"/>
    <property type="project" value="TreeGrafter"/>
</dbReference>
<organism evidence="4 5">
    <name type="scientific">Huiozyma naganishii (strain ATCC MYA-139 / BCRC 22969 / CBS 8797 / KCTC 17520 / NBRC 10181 / NCYC 3082 / Yp74L-3)</name>
    <name type="common">Yeast</name>
    <name type="synonym">Kazachstania naganishii</name>
    <dbReference type="NCBI Taxonomy" id="1071383"/>
    <lineage>
        <taxon>Eukaryota</taxon>
        <taxon>Fungi</taxon>
        <taxon>Dikarya</taxon>
        <taxon>Ascomycota</taxon>
        <taxon>Saccharomycotina</taxon>
        <taxon>Saccharomycetes</taxon>
        <taxon>Saccharomycetales</taxon>
        <taxon>Saccharomycetaceae</taxon>
        <taxon>Huiozyma</taxon>
    </lineage>
</organism>
<dbReference type="SUPFAM" id="SSF56104">
    <property type="entry name" value="SAICAR synthase-like"/>
    <property type="match status" value="1"/>
</dbReference>
<dbReference type="EMBL" id="HE978314">
    <property type="protein sequence ID" value="CCK67945.1"/>
    <property type="molecule type" value="Genomic_DNA"/>
</dbReference>
<evidence type="ECO:0000256" key="2">
    <source>
        <dbReference type="SAM" id="MobiDB-lite"/>
    </source>
</evidence>
<dbReference type="GO" id="GO:0005524">
    <property type="term" value="F:ATP binding"/>
    <property type="evidence" value="ECO:0007669"/>
    <property type="project" value="UniProtKB-UniRule"/>
</dbReference>
<keyword evidence="1" id="KW-0808">Transferase</keyword>
<dbReference type="PANTHER" id="PTHR23086">
    <property type="entry name" value="PHOSPHATIDYLINOSITOL-4-PHOSPHATE 5-KINASE"/>
    <property type="match status" value="1"/>
</dbReference>
<keyword evidence="1" id="KW-0418">Kinase</keyword>
<name>J7QZM5_HUIN7</name>
<evidence type="ECO:0000313" key="5">
    <source>
        <dbReference type="Proteomes" id="UP000006310"/>
    </source>
</evidence>
<dbReference type="InterPro" id="IPR027483">
    <property type="entry name" value="PInositol-4-P-4/5-kinase_C_sf"/>
</dbReference>
<evidence type="ECO:0000259" key="3">
    <source>
        <dbReference type="PROSITE" id="PS51455"/>
    </source>
</evidence>
<dbReference type="OrthoDB" id="20783at2759"/>
<reference evidence="4 5" key="1">
    <citation type="journal article" date="2011" name="Proc. Natl. Acad. Sci. U.S.A.">
        <title>Evolutionary erosion of yeast sex chromosomes by mating-type switching accidents.</title>
        <authorList>
            <person name="Gordon J.L."/>
            <person name="Armisen D."/>
            <person name="Proux-Wera E."/>
            <person name="Oheigeartaigh S.S."/>
            <person name="Byrne K.P."/>
            <person name="Wolfe K.H."/>
        </authorList>
    </citation>
    <scope>NUCLEOTIDE SEQUENCE [LARGE SCALE GENOMIC DNA]</scope>
    <source>
        <strain evidence="5">ATCC MYA-139 / BCRC 22969 / CBS 8797 / CCRC 22969 / KCTC 17520 / NBRC 10181 / NCYC 3082</strain>
    </source>
</reference>
<dbReference type="OMA" id="DINWIEL"/>
<keyword evidence="1" id="KW-0547">Nucleotide-binding</keyword>
<dbReference type="AlphaFoldDB" id="J7QZM5"/>
<sequence>MDVLADISRFEDLDRNSYLPERDFDSEEARLDMSSAPRSIAFPGDNIRRRSNTTSVAGAPLKVDTPLLNKYATITACDDINDSTIESFENEMFENRNSRRPRRLTQDSIQSTFRFQASNHRSQIFPITETPLSTRPVSLPLSRSVPAAHFPLHSLTTSTTTSVSSSELDSIDTKRPQGGSLDLGQRIDEGNVNFNIVRNMLNGIRSSCASVSESLDFDRSDKYIFDYDDRMIQTTGQDYAFKFKDYCGGVFKNLRRMLNINDNEYLDSLTSEYVLKELNSPGKSGRFLLSRDYKYIIKTIHHGEHLQLRRTLRQYYNYMKENPNSLLCQFYGLYRVKLPRTFQNRISNRKVYFIVMNNLLPPSVNIDVTFDLKGSLWGRYTESQGQEEQRDRQLIMKDINWIELHEKLNFNSTGQKNQFLSQLLRDVKLLAELNTMDYSLLVGFHYIENNPENDEPGSTKPVPRSPQENAFHGDKVVYYVGIIDCLTNYSLRKRLETVWRSLNHNLDEVSAIPPEKYATRFYDFISMSVETE</sequence>
<dbReference type="InterPro" id="IPR027484">
    <property type="entry name" value="PInositol-4-P-5-kinase_N"/>
</dbReference>
<dbReference type="Pfam" id="PF01504">
    <property type="entry name" value="PIP5K"/>
    <property type="match status" value="2"/>
</dbReference>
<dbReference type="Gene3D" id="3.30.810.10">
    <property type="entry name" value="2-Layer Sandwich"/>
    <property type="match status" value="1"/>
</dbReference>
<dbReference type="Gene3D" id="3.30.800.10">
    <property type="entry name" value="Phosphatidylinositol Phosphate Kinase II Beta"/>
    <property type="match status" value="1"/>
</dbReference>
<evidence type="ECO:0000256" key="1">
    <source>
        <dbReference type="PROSITE-ProRule" id="PRU00781"/>
    </source>
</evidence>
<dbReference type="HOGENOM" id="CLU_004312_4_3_1"/>
<dbReference type="SMART" id="SM00330">
    <property type="entry name" value="PIPKc"/>
    <property type="match status" value="1"/>
</dbReference>
<dbReference type="InterPro" id="IPR023610">
    <property type="entry name" value="PInositol-4/5-P-5/4-kinase"/>
</dbReference>